<dbReference type="Pfam" id="PF00392">
    <property type="entry name" value="GntR"/>
    <property type="match status" value="1"/>
</dbReference>
<dbReference type="PANTHER" id="PTHR43537">
    <property type="entry name" value="TRANSCRIPTIONAL REGULATOR, GNTR FAMILY"/>
    <property type="match status" value="1"/>
</dbReference>
<dbReference type="GO" id="GO:0003677">
    <property type="term" value="F:DNA binding"/>
    <property type="evidence" value="ECO:0007669"/>
    <property type="project" value="UniProtKB-KW"/>
</dbReference>
<evidence type="ECO:0000313" key="6">
    <source>
        <dbReference type="Proteomes" id="UP000186406"/>
    </source>
</evidence>
<dbReference type="InterPro" id="IPR036390">
    <property type="entry name" value="WH_DNA-bd_sf"/>
</dbReference>
<organism evidence="5 6">
    <name type="scientific">Pseudoxanthobacter soli DSM 19599</name>
    <dbReference type="NCBI Taxonomy" id="1123029"/>
    <lineage>
        <taxon>Bacteria</taxon>
        <taxon>Pseudomonadati</taxon>
        <taxon>Pseudomonadota</taxon>
        <taxon>Alphaproteobacteria</taxon>
        <taxon>Hyphomicrobiales</taxon>
        <taxon>Segnochrobactraceae</taxon>
        <taxon>Pseudoxanthobacter</taxon>
    </lineage>
</organism>
<protein>
    <submittedName>
        <fullName evidence="5">DNA-binding transcriptional regulator, FadR family</fullName>
    </submittedName>
</protein>
<dbReference type="SUPFAM" id="SSF46785">
    <property type="entry name" value="Winged helix' DNA-binding domain"/>
    <property type="match status" value="1"/>
</dbReference>
<keyword evidence="2 5" id="KW-0238">DNA-binding</keyword>
<dbReference type="SUPFAM" id="SSF48008">
    <property type="entry name" value="GntR ligand-binding domain-like"/>
    <property type="match status" value="1"/>
</dbReference>
<dbReference type="Proteomes" id="UP000186406">
    <property type="component" value="Unassembled WGS sequence"/>
</dbReference>
<reference evidence="5 6" key="1">
    <citation type="submission" date="2016-12" db="EMBL/GenBank/DDBJ databases">
        <authorList>
            <person name="Song W.-J."/>
            <person name="Kurnit D.M."/>
        </authorList>
    </citation>
    <scope>NUCLEOTIDE SEQUENCE [LARGE SCALE GENOMIC DNA]</scope>
    <source>
        <strain evidence="5 6">DSM 19599</strain>
    </source>
</reference>
<dbReference type="Gene3D" id="1.20.120.530">
    <property type="entry name" value="GntR ligand-binding domain-like"/>
    <property type="match status" value="1"/>
</dbReference>
<dbReference type="GO" id="GO:0003700">
    <property type="term" value="F:DNA-binding transcription factor activity"/>
    <property type="evidence" value="ECO:0007669"/>
    <property type="project" value="InterPro"/>
</dbReference>
<sequence>MIGTSIVRGEYLPGETLPVESEICLALGVGRNILREAVKILAGKGMIRTVRRAGTLVLPRASWSVLDADLVKWSLADDDLRGPLAADLLALRATVLPDAAALAARRPAAASVERLSAAVAAFEAAGSDRAESVTAENRIAAELLTGSGNQAFAGLVAALGLALSAAAPPRRRAAAASYRAAADAIAARDPAAASAAVAAAIGVKRAGA</sequence>
<dbReference type="Pfam" id="PF07729">
    <property type="entry name" value="FCD"/>
    <property type="match status" value="1"/>
</dbReference>
<name>A0A1M7ZRS3_9HYPH</name>
<evidence type="ECO:0000256" key="1">
    <source>
        <dbReference type="ARBA" id="ARBA00023015"/>
    </source>
</evidence>
<dbReference type="InterPro" id="IPR008920">
    <property type="entry name" value="TF_FadR/GntR_C"/>
</dbReference>
<dbReference type="EMBL" id="FRXO01000015">
    <property type="protein sequence ID" value="SHO67522.1"/>
    <property type="molecule type" value="Genomic_DNA"/>
</dbReference>
<dbReference type="PROSITE" id="PS50949">
    <property type="entry name" value="HTH_GNTR"/>
    <property type="match status" value="1"/>
</dbReference>
<dbReference type="Gene3D" id="1.10.10.10">
    <property type="entry name" value="Winged helix-like DNA-binding domain superfamily/Winged helix DNA-binding domain"/>
    <property type="match status" value="1"/>
</dbReference>
<evidence type="ECO:0000256" key="2">
    <source>
        <dbReference type="ARBA" id="ARBA00023125"/>
    </source>
</evidence>
<keyword evidence="1" id="KW-0805">Transcription regulation</keyword>
<dbReference type="SMART" id="SM00895">
    <property type="entry name" value="FCD"/>
    <property type="match status" value="1"/>
</dbReference>
<dbReference type="PANTHER" id="PTHR43537:SF44">
    <property type="entry name" value="GNTR FAMILY REGULATORY PROTEIN"/>
    <property type="match status" value="1"/>
</dbReference>
<dbReference type="CDD" id="cd07377">
    <property type="entry name" value="WHTH_GntR"/>
    <property type="match status" value="1"/>
</dbReference>
<evidence type="ECO:0000313" key="5">
    <source>
        <dbReference type="EMBL" id="SHO67522.1"/>
    </source>
</evidence>
<dbReference type="InterPro" id="IPR000524">
    <property type="entry name" value="Tscrpt_reg_HTH_GntR"/>
</dbReference>
<keyword evidence="3" id="KW-0804">Transcription</keyword>
<feature type="domain" description="HTH gntR-type" evidence="4">
    <location>
        <begin position="1"/>
        <end position="60"/>
    </location>
</feature>
<dbReference type="InterPro" id="IPR036388">
    <property type="entry name" value="WH-like_DNA-bd_sf"/>
</dbReference>
<dbReference type="AlphaFoldDB" id="A0A1M7ZRS3"/>
<keyword evidence="6" id="KW-1185">Reference proteome</keyword>
<gene>
    <name evidence="5" type="ORF">SAMN02745172_04203</name>
</gene>
<evidence type="ECO:0000259" key="4">
    <source>
        <dbReference type="PROSITE" id="PS50949"/>
    </source>
</evidence>
<evidence type="ECO:0000256" key="3">
    <source>
        <dbReference type="ARBA" id="ARBA00023163"/>
    </source>
</evidence>
<proteinExistence type="predicted"/>
<dbReference type="SMART" id="SM00345">
    <property type="entry name" value="HTH_GNTR"/>
    <property type="match status" value="1"/>
</dbReference>
<dbReference type="STRING" id="1123029.SAMN02745172_04203"/>
<accession>A0A1M7ZRS3</accession>
<dbReference type="InterPro" id="IPR011711">
    <property type="entry name" value="GntR_C"/>
</dbReference>
<dbReference type="PRINTS" id="PR00035">
    <property type="entry name" value="HTHGNTR"/>
</dbReference>